<dbReference type="RefSeq" id="WP_035964227.1">
    <property type="nucleotide sequence ID" value="NZ_BMEG01000002.1"/>
</dbReference>
<dbReference type="Proteomes" id="UP000597138">
    <property type="component" value="Unassembled WGS sequence"/>
</dbReference>
<dbReference type="SMART" id="SM00382">
    <property type="entry name" value="AAA"/>
    <property type="match status" value="1"/>
</dbReference>
<feature type="domain" description="ABC transporter" evidence="9">
    <location>
        <begin position="6"/>
        <end position="253"/>
    </location>
</feature>
<reference evidence="13" key="3">
    <citation type="journal article" date="2019" name="Int. J. Syst. Evol. Microbiol.">
        <title>The Global Catalogue of Microorganisms (GCM) 10K type strain sequencing project: providing services to taxonomists for standard genome sequencing and annotation.</title>
        <authorList>
            <consortium name="The Broad Institute Genomics Platform"/>
            <consortium name="The Broad Institute Genome Sequencing Center for Infectious Disease"/>
            <person name="Wu L."/>
            <person name="Ma J."/>
        </authorList>
    </citation>
    <scope>NUCLEOTIDE SEQUENCE [LARGE SCALE GENOMIC DNA]</scope>
    <source>
        <strain evidence="13">CGMCC 1.11013</strain>
    </source>
</reference>
<comment type="similarity">
    <text evidence="2">Belongs to the ABC transporter superfamily.</text>
</comment>
<dbReference type="PANTHER" id="PTHR43297:SF7">
    <property type="entry name" value="D,D-DIPEPTIDE TRANSPORT ATP-BINDING PROTEIN DDPD-RELATED"/>
    <property type="match status" value="1"/>
</dbReference>
<reference evidence="11 12" key="2">
    <citation type="submission" date="2014-03" db="EMBL/GenBank/DDBJ databases">
        <title>Draft Genome Sequences of Four Burkholderia Strains.</title>
        <authorList>
            <person name="Liu X.Y."/>
            <person name="Li C.X."/>
            <person name="Xu J.H."/>
        </authorList>
    </citation>
    <scope>NUCLEOTIDE SEQUENCE [LARGE SCALE GENOMIC DNA]</scope>
    <source>
        <strain evidence="11 12">R27</strain>
    </source>
</reference>
<comment type="subcellular location">
    <subcellularLocation>
        <location evidence="1">Cell inner membrane</location>
        <topology evidence="1">Peripheral membrane protein</topology>
    </subcellularLocation>
</comment>
<accession>A0A069P232</accession>
<dbReference type="InterPro" id="IPR003439">
    <property type="entry name" value="ABC_transporter-like_ATP-bd"/>
</dbReference>
<dbReference type="eggNOG" id="COG0444">
    <property type="taxonomic scope" value="Bacteria"/>
</dbReference>
<dbReference type="CDD" id="cd03257">
    <property type="entry name" value="ABC_NikE_OppD_transporters"/>
    <property type="match status" value="1"/>
</dbReference>
<evidence type="ECO:0000256" key="7">
    <source>
        <dbReference type="ARBA" id="ARBA00022840"/>
    </source>
</evidence>
<evidence type="ECO:0000256" key="1">
    <source>
        <dbReference type="ARBA" id="ARBA00004417"/>
    </source>
</evidence>
<dbReference type="FunFam" id="3.40.50.300:FF:000016">
    <property type="entry name" value="Oligopeptide ABC transporter ATP-binding component"/>
    <property type="match status" value="1"/>
</dbReference>
<dbReference type="Pfam" id="PF00005">
    <property type="entry name" value="ABC_tran"/>
    <property type="match status" value="1"/>
</dbReference>
<dbReference type="Gene3D" id="3.40.50.300">
    <property type="entry name" value="P-loop containing nucleotide triphosphate hydrolases"/>
    <property type="match status" value="1"/>
</dbReference>
<keyword evidence="6" id="KW-0547">Nucleotide-binding</keyword>
<keyword evidence="5" id="KW-0997">Cell inner membrane</keyword>
<dbReference type="PROSITE" id="PS50893">
    <property type="entry name" value="ABC_TRANSPORTER_2"/>
    <property type="match status" value="1"/>
</dbReference>
<evidence type="ECO:0000259" key="9">
    <source>
        <dbReference type="PROSITE" id="PS50893"/>
    </source>
</evidence>
<dbReference type="GO" id="GO:0016887">
    <property type="term" value="F:ATP hydrolysis activity"/>
    <property type="evidence" value="ECO:0007669"/>
    <property type="project" value="InterPro"/>
</dbReference>
<dbReference type="GO" id="GO:0005886">
    <property type="term" value="C:plasma membrane"/>
    <property type="evidence" value="ECO:0007669"/>
    <property type="project" value="UniProtKB-SubCell"/>
</dbReference>
<keyword evidence="8" id="KW-0472">Membrane</keyword>
<evidence type="ECO:0000313" key="11">
    <source>
        <dbReference type="EMBL" id="KDR34680.1"/>
    </source>
</evidence>
<keyword evidence="7 11" id="KW-0067">ATP-binding</keyword>
<dbReference type="InterPro" id="IPR027417">
    <property type="entry name" value="P-loop_NTPase"/>
</dbReference>
<dbReference type="AlphaFoldDB" id="A0A069P232"/>
<comment type="caution">
    <text evidence="11">The sequence shown here is derived from an EMBL/GenBank/DDBJ whole genome shotgun (WGS) entry which is preliminary data.</text>
</comment>
<dbReference type="GO" id="GO:0055085">
    <property type="term" value="P:transmembrane transport"/>
    <property type="evidence" value="ECO:0007669"/>
    <property type="project" value="UniProtKB-ARBA"/>
</dbReference>
<evidence type="ECO:0000256" key="5">
    <source>
        <dbReference type="ARBA" id="ARBA00022519"/>
    </source>
</evidence>
<evidence type="ECO:0000256" key="4">
    <source>
        <dbReference type="ARBA" id="ARBA00022475"/>
    </source>
</evidence>
<name>A0A069P232_9BURK</name>
<reference evidence="10" key="4">
    <citation type="submission" date="2024-05" db="EMBL/GenBank/DDBJ databases">
        <authorList>
            <person name="Sun Q."/>
            <person name="Zhou Y."/>
        </authorList>
    </citation>
    <scope>NUCLEOTIDE SEQUENCE</scope>
    <source>
        <strain evidence="10">CGMCC 1.11013</strain>
    </source>
</reference>
<evidence type="ECO:0000313" key="10">
    <source>
        <dbReference type="EMBL" id="GGD63834.1"/>
    </source>
</evidence>
<dbReference type="OrthoDB" id="9802772at2"/>
<dbReference type="PANTHER" id="PTHR43297">
    <property type="entry name" value="OLIGOPEPTIDE TRANSPORT ATP-BINDING PROTEIN APPD"/>
    <property type="match status" value="1"/>
</dbReference>
<evidence type="ECO:0000256" key="3">
    <source>
        <dbReference type="ARBA" id="ARBA00022448"/>
    </source>
</evidence>
<dbReference type="Proteomes" id="UP000027439">
    <property type="component" value="Unassembled WGS sequence"/>
</dbReference>
<dbReference type="InterPro" id="IPR013563">
    <property type="entry name" value="Oligopep_ABC_C"/>
</dbReference>
<reference evidence="10" key="1">
    <citation type="journal article" date="2014" name="Int. J. Syst. Evol. Microbiol.">
        <title>Complete genome of a new Firmicutes species belonging to the dominant human colonic microbiota ('Ruminococcus bicirculans') reveals two chromosomes and a selective capacity to utilize plant glucans.</title>
        <authorList>
            <consortium name="NISC Comparative Sequencing Program"/>
            <person name="Wegmann U."/>
            <person name="Louis P."/>
            <person name="Goesmann A."/>
            <person name="Henrissat B."/>
            <person name="Duncan S.H."/>
            <person name="Flint H.J."/>
        </authorList>
    </citation>
    <scope>NUCLEOTIDE SEQUENCE</scope>
    <source>
        <strain evidence="10">CGMCC 1.11013</strain>
    </source>
</reference>
<dbReference type="InterPro" id="IPR003593">
    <property type="entry name" value="AAA+_ATPase"/>
</dbReference>
<organism evidence="11 12">
    <name type="scientific">Caballeronia grimmiae</name>
    <dbReference type="NCBI Taxonomy" id="1071679"/>
    <lineage>
        <taxon>Bacteria</taxon>
        <taxon>Pseudomonadati</taxon>
        <taxon>Pseudomonadota</taxon>
        <taxon>Betaproteobacteria</taxon>
        <taxon>Burkholderiales</taxon>
        <taxon>Burkholderiaceae</taxon>
        <taxon>Caballeronia</taxon>
    </lineage>
</organism>
<evidence type="ECO:0000256" key="8">
    <source>
        <dbReference type="ARBA" id="ARBA00023136"/>
    </source>
</evidence>
<gene>
    <name evidence="11" type="primary">oppD</name>
    <name evidence="11" type="ORF">BG57_03575</name>
    <name evidence="10" type="ORF">GCM10010985_17320</name>
</gene>
<dbReference type="SUPFAM" id="SSF52540">
    <property type="entry name" value="P-loop containing nucleoside triphosphate hydrolases"/>
    <property type="match status" value="1"/>
</dbReference>
<keyword evidence="13" id="KW-1185">Reference proteome</keyword>
<keyword evidence="3" id="KW-0813">Transport</keyword>
<protein>
    <submittedName>
        <fullName evidence="11">Oligopeptide transporter ATP-binding component</fullName>
    </submittedName>
    <submittedName>
        <fullName evidence="10">Peptide ABC transporter ATP-binding protein</fullName>
    </submittedName>
</protein>
<dbReference type="PROSITE" id="PS00211">
    <property type="entry name" value="ABC_TRANSPORTER_1"/>
    <property type="match status" value="1"/>
</dbReference>
<keyword evidence="4" id="KW-1003">Cell membrane</keyword>
<dbReference type="InterPro" id="IPR050388">
    <property type="entry name" value="ABC_Ni/Peptide_Import"/>
</dbReference>
<dbReference type="GO" id="GO:0015833">
    <property type="term" value="P:peptide transport"/>
    <property type="evidence" value="ECO:0007669"/>
    <property type="project" value="InterPro"/>
</dbReference>
<dbReference type="STRING" id="1071679.BG57_03575"/>
<dbReference type="EMBL" id="JFHE01000011">
    <property type="protein sequence ID" value="KDR34680.1"/>
    <property type="molecule type" value="Genomic_DNA"/>
</dbReference>
<dbReference type="Pfam" id="PF08352">
    <property type="entry name" value="oligo_HPY"/>
    <property type="match status" value="1"/>
</dbReference>
<proteinExistence type="inferred from homology"/>
<dbReference type="EMBL" id="BMEG01000002">
    <property type="protein sequence ID" value="GGD63834.1"/>
    <property type="molecule type" value="Genomic_DNA"/>
</dbReference>
<evidence type="ECO:0000313" key="12">
    <source>
        <dbReference type="Proteomes" id="UP000027439"/>
    </source>
</evidence>
<sequence length="337" mass="36900">MPLLEVKGLQVEFRTHDAAVRAVNGVSFTLEEGETLGIVGESGSGKSQSVLAMLGLLASNGRAKGEALYRGENLLGMPDRALNRIRGNRLSMIFQDPMSSLNPYLTIERQMTEVLELHKNLTRREAKKRAIAMLEAVRIPEAAHRIGQYPHELSGGMRQRVMIAMALLCEPEVLFADEPTTALDVTVQAQVLQLLRDLQRDFGTSIVLITHDLGVVAGLCEKVMVMYGGRVMEQCDAATLFAKPSHPYTIGLLRALPRLDQQGGELAGIPGNPPNMAHPPAGCPFHERCADATAECAEREPALETVRTSGAHATHWLRACHRPVDAMTTRYQESNHV</sequence>
<evidence type="ECO:0000313" key="13">
    <source>
        <dbReference type="Proteomes" id="UP000597138"/>
    </source>
</evidence>
<evidence type="ECO:0000256" key="2">
    <source>
        <dbReference type="ARBA" id="ARBA00005417"/>
    </source>
</evidence>
<evidence type="ECO:0000256" key="6">
    <source>
        <dbReference type="ARBA" id="ARBA00022741"/>
    </source>
</evidence>
<dbReference type="InterPro" id="IPR017871">
    <property type="entry name" value="ABC_transporter-like_CS"/>
</dbReference>
<dbReference type="GO" id="GO:0005524">
    <property type="term" value="F:ATP binding"/>
    <property type="evidence" value="ECO:0007669"/>
    <property type="project" value="UniProtKB-KW"/>
</dbReference>
<dbReference type="NCBIfam" id="TIGR01727">
    <property type="entry name" value="oligo_HPY"/>
    <property type="match status" value="1"/>
</dbReference>